<keyword evidence="4" id="KW-1185">Reference proteome</keyword>
<protein>
    <recommendedName>
        <fullName evidence="5">Reverse transcriptase domain-containing protein</fullName>
    </recommendedName>
</protein>
<evidence type="ECO:0008006" key="5">
    <source>
        <dbReference type="Google" id="ProtNLM"/>
    </source>
</evidence>
<name>A0AAU9TXY2_EUPED</name>
<dbReference type="SUPFAM" id="SSF56219">
    <property type="entry name" value="DNase I-like"/>
    <property type="match status" value="1"/>
</dbReference>
<organism evidence="3 4">
    <name type="scientific">Euphydryas editha</name>
    <name type="common">Edith's checkerspot</name>
    <dbReference type="NCBI Taxonomy" id="104508"/>
    <lineage>
        <taxon>Eukaryota</taxon>
        <taxon>Metazoa</taxon>
        <taxon>Ecdysozoa</taxon>
        <taxon>Arthropoda</taxon>
        <taxon>Hexapoda</taxon>
        <taxon>Insecta</taxon>
        <taxon>Pterygota</taxon>
        <taxon>Neoptera</taxon>
        <taxon>Endopterygota</taxon>
        <taxon>Lepidoptera</taxon>
        <taxon>Glossata</taxon>
        <taxon>Ditrysia</taxon>
        <taxon>Papilionoidea</taxon>
        <taxon>Nymphalidae</taxon>
        <taxon>Nymphalinae</taxon>
        <taxon>Euphydryas</taxon>
    </lineage>
</organism>
<feature type="domain" description="Endonuclease/exonuclease/phosphatase" evidence="2">
    <location>
        <begin position="106"/>
        <end position="219"/>
    </location>
</feature>
<dbReference type="InterPro" id="IPR036691">
    <property type="entry name" value="Endo/exonu/phosph_ase_sf"/>
</dbReference>
<dbReference type="Gene3D" id="3.60.10.10">
    <property type="entry name" value="Endonuclease/exonuclease/phosphatase"/>
    <property type="match status" value="1"/>
</dbReference>
<evidence type="ECO:0000259" key="2">
    <source>
        <dbReference type="Pfam" id="PF14529"/>
    </source>
</evidence>
<gene>
    <name evidence="3" type="ORF">EEDITHA_LOCUS7543</name>
</gene>
<dbReference type="Pfam" id="PF14529">
    <property type="entry name" value="Exo_endo_phos_2"/>
    <property type="match status" value="1"/>
</dbReference>
<dbReference type="GO" id="GO:0071897">
    <property type="term" value="P:DNA biosynthetic process"/>
    <property type="evidence" value="ECO:0007669"/>
    <property type="project" value="UniProtKB-ARBA"/>
</dbReference>
<accession>A0AAU9TXY2</accession>
<sequence>MARHNFNINILQWNAQSLKPKIPSFEILLNRDKIHLAVVSETWMDPSSHMNLPGYKIFRQDRSDGYGGVAIICHNSLQTFRISCPVSNSGIEIIAIKILNCKLIHNIVSIYCPSSIRTVQSDWDGIFSQFSTNTLIAGDFNAHHHNWSNRNDTRGSQIFDSSLDNNFFLLNTGKVTRVKFVNNTLQETSPDITFCSADIAVNTEWDVTNESLGSDHLMIKLSIKYKDYLQFTLKRNLKSANWSKYKDIVENLFTQCTGTFGSVQEMYDCFMKNINQAVDQSIPFNKICNNPSRNFIPKSYWSPELSRIIGHRRLALKCFRRNPTPQNLSCLNLLISKAQRMIRQAKSRSFQNFCNSINESTSLSDMWRKMRWIKGFKQTKSYTSDLAKEELLSSLTPDFVTDPSWTFSSNNPKLDIDFTLHEMENCFKRNDTSPGHDEIYYSMLYNLPDTGKKFLLNLYNFIYRSGCIPTQWRKIQIVPISKFDQNSKLRPIALISCLCKIFHLMLAKRLEWFIEYNKILSPNTVGFRRGLSCLDSLVRLVSSVQIGFSQNIPTIACFLDIEGAYNNVSVGKVISILDELNIGKKMCSYLWEFLKERHLQIKCEESKKVLIRWTNKGLSQGDIPYHLYYLTLPPLRFVNR</sequence>
<reference evidence="3" key="1">
    <citation type="submission" date="2022-03" db="EMBL/GenBank/DDBJ databases">
        <authorList>
            <person name="Tunstrom K."/>
        </authorList>
    </citation>
    <scope>NUCLEOTIDE SEQUENCE</scope>
</reference>
<evidence type="ECO:0000259" key="1">
    <source>
        <dbReference type="Pfam" id="PF00078"/>
    </source>
</evidence>
<dbReference type="Proteomes" id="UP001153954">
    <property type="component" value="Unassembled WGS sequence"/>
</dbReference>
<dbReference type="GO" id="GO:0003824">
    <property type="term" value="F:catalytic activity"/>
    <property type="evidence" value="ECO:0007669"/>
    <property type="project" value="InterPro"/>
</dbReference>
<dbReference type="Pfam" id="PF00078">
    <property type="entry name" value="RVT_1"/>
    <property type="match status" value="1"/>
</dbReference>
<dbReference type="PANTHER" id="PTHR36688:SF1">
    <property type="entry name" value="ENDONUCLEASE_EXONUCLEASE_PHOSPHATASE DOMAIN-CONTAINING PROTEIN"/>
    <property type="match status" value="1"/>
</dbReference>
<dbReference type="EMBL" id="CAKOGL010000011">
    <property type="protein sequence ID" value="CAH2091703.1"/>
    <property type="molecule type" value="Genomic_DNA"/>
</dbReference>
<dbReference type="InterPro" id="IPR005135">
    <property type="entry name" value="Endo/exonuclease/phosphatase"/>
</dbReference>
<dbReference type="InterPro" id="IPR052560">
    <property type="entry name" value="RdDP_mobile_element"/>
</dbReference>
<comment type="caution">
    <text evidence="3">The sequence shown here is derived from an EMBL/GenBank/DDBJ whole genome shotgun (WGS) entry which is preliminary data.</text>
</comment>
<dbReference type="AlphaFoldDB" id="A0AAU9TXY2"/>
<dbReference type="InterPro" id="IPR000477">
    <property type="entry name" value="RT_dom"/>
</dbReference>
<proteinExistence type="predicted"/>
<dbReference type="PANTHER" id="PTHR36688">
    <property type="entry name" value="ENDO/EXONUCLEASE/PHOSPHATASE DOMAIN-CONTAINING PROTEIN"/>
    <property type="match status" value="1"/>
</dbReference>
<evidence type="ECO:0000313" key="3">
    <source>
        <dbReference type="EMBL" id="CAH2091703.1"/>
    </source>
</evidence>
<dbReference type="InterPro" id="IPR043502">
    <property type="entry name" value="DNA/RNA_pol_sf"/>
</dbReference>
<feature type="domain" description="Reverse transcriptase" evidence="1">
    <location>
        <begin position="484"/>
        <end position="621"/>
    </location>
</feature>
<evidence type="ECO:0000313" key="4">
    <source>
        <dbReference type="Proteomes" id="UP001153954"/>
    </source>
</evidence>
<dbReference type="SUPFAM" id="SSF56672">
    <property type="entry name" value="DNA/RNA polymerases"/>
    <property type="match status" value="1"/>
</dbReference>